<feature type="region of interest" description="Disordered" evidence="1">
    <location>
        <begin position="27"/>
        <end position="66"/>
    </location>
</feature>
<dbReference type="RefSeq" id="WP_344265065.1">
    <property type="nucleotide sequence ID" value="NZ_BAAAMJ010000057.1"/>
</dbReference>
<dbReference type="PROSITE" id="PS51257">
    <property type="entry name" value="PROKAR_LIPOPROTEIN"/>
    <property type="match status" value="1"/>
</dbReference>
<dbReference type="PROSITE" id="PS51352">
    <property type="entry name" value="THIOREDOXIN_2"/>
    <property type="match status" value="1"/>
</dbReference>
<feature type="domain" description="Thioredoxin" evidence="2">
    <location>
        <begin position="62"/>
        <end position="199"/>
    </location>
</feature>
<dbReference type="InterPro" id="IPR036249">
    <property type="entry name" value="Thioredoxin-like_sf"/>
</dbReference>
<evidence type="ECO:0000313" key="4">
    <source>
        <dbReference type="Proteomes" id="UP001501303"/>
    </source>
</evidence>
<dbReference type="InterPro" id="IPR050553">
    <property type="entry name" value="Thioredoxin_ResA/DsbE_sf"/>
</dbReference>
<sequence>MRSLPLRSAAAVLTGVALLALTGCGSGSDDNAAEPADTGSADGAGGDPDADADGEGAGEPGGAEVPEHLSFTTTTVDGAVFEGSSLAGEKAVLWFWAHNCPVCQAEAPGIKAAQEKWGDELTFVGVPGNGSPDQDREFVDEYGLDGFVHARDEDGSLWTTYGVPAQPAFAFLDEDGTMNVELGTLSEDDLNGHLSALAGR</sequence>
<dbReference type="EMBL" id="BAAAMJ010000057">
    <property type="protein sequence ID" value="GAA1930328.1"/>
    <property type="molecule type" value="Genomic_DNA"/>
</dbReference>
<dbReference type="Pfam" id="PF00578">
    <property type="entry name" value="AhpC-TSA"/>
    <property type="match status" value="1"/>
</dbReference>
<dbReference type="InterPro" id="IPR013766">
    <property type="entry name" value="Thioredoxin_domain"/>
</dbReference>
<dbReference type="Gene3D" id="3.40.30.10">
    <property type="entry name" value="Glutaredoxin"/>
    <property type="match status" value="1"/>
</dbReference>
<evidence type="ECO:0000313" key="3">
    <source>
        <dbReference type="EMBL" id="GAA1930328.1"/>
    </source>
</evidence>
<dbReference type="InterPro" id="IPR000866">
    <property type="entry name" value="AhpC/TSA"/>
</dbReference>
<accession>A0ABN2PV97</accession>
<evidence type="ECO:0000256" key="1">
    <source>
        <dbReference type="SAM" id="MobiDB-lite"/>
    </source>
</evidence>
<proteinExistence type="predicted"/>
<name>A0ABN2PV97_9ACTN</name>
<evidence type="ECO:0000259" key="2">
    <source>
        <dbReference type="PROSITE" id="PS51352"/>
    </source>
</evidence>
<dbReference type="PANTHER" id="PTHR42852">
    <property type="entry name" value="THIOL:DISULFIDE INTERCHANGE PROTEIN DSBE"/>
    <property type="match status" value="1"/>
</dbReference>
<gene>
    <name evidence="3" type="ORF">GCM10009716_42280</name>
</gene>
<dbReference type="PANTHER" id="PTHR42852:SF17">
    <property type="entry name" value="THIOREDOXIN-LIKE PROTEIN HI_1115"/>
    <property type="match status" value="1"/>
</dbReference>
<reference evidence="3 4" key="1">
    <citation type="journal article" date="2019" name="Int. J. Syst. Evol. Microbiol.">
        <title>The Global Catalogue of Microorganisms (GCM) 10K type strain sequencing project: providing services to taxonomists for standard genome sequencing and annotation.</title>
        <authorList>
            <consortium name="The Broad Institute Genomics Platform"/>
            <consortium name="The Broad Institute Genome Sequencing Center for Infectious Disease"/>
            <person name="Wu L."/>
            <person name="Ma J."/>
        </authorList>
    </citation>
    <scope>NUCLEOTIDE SEQUENCE [LARGE SCALE GENOMIC DNA]</scope>
    <source>
        <strain evidence="3 4">JCM 13581</strain>
    </source>
</reference>
<organism evidence="3 4">
    <name type="scientific">Streptomyces sodiiphilus</name>
    <dbReference type="NCBI Taxonomy" id="226217"/>
    <lineage>
        <taxon>Bacteria</taxon>
        <taxon>Bacillati</taxon>
        <taxon>Actinomycetota</taxon>
        <taxon>Actinomycetes</taxon>
        <taxon>Kitasatosporales</taxon>
        <taxon>Streptomycetaceae</taxon>
        <taxon>Streptomyces</taxon>
    </lineage>
</organism>
<comment type="caution">
    <text evidence="3">The sequence shown here is derived from an EMBL/GenBank/DDBJ whole genome shotgun (WGS) entry which is preliminary data.</text>
</comment>
<dbReference type="SUPFAM" id="SSF52833">
    <property type="entry name" value="Thioredoxin-like"/>
    <property type="match status" value="1"/>
</dbReference>
<dbReference type="Proteomes" id="UP001501303">
    <property type="component" value="Unassembled WGS sequence"/>
</dbReference>
<keyword evidence="4" id="KW-1185">Reference proteome</keyword>
<protein>
    <recommendedName>
        <fullName evidence="2">Thioredoxin domain-containing protein</fullName>
    </recommendedName>
</protein>